<dbReference type="PROSITE" id="PS01228">
    <property type="entry name" value="COF_1"/>
    <property type="match status" value="1"/>
</dbReference>
<sequence>MIKLIASDMDGTLLNNHIDVSLSNAQAIKRAQANGIHFLIATGRDYPLAIHPLQDHNVECPIITLNGAQLFDKDGKNLYNKGLEKNVVKKIRSIISQYSDVHEELMTSDGIYSNNREKRLQTVASMLADLNPDLTFEAAMENATTHVEEMNVKFVDSLDSVVENDHIVILKVSAHSEEGPAVLKPLKEQLTNEVPKLAITASSKKNIEINHESAQKGIAIAQYAKKLGIKAEEVMTIGDNINDLSMLKWAKYGTAVANAVPEAKEAASYSTSSNSKNGVAEAISRVLNGKIYKD</sequence>
<dbReference type="InterPro" id="IPR000150">
    <property type="entry name" value="Cof"/>
</dbReference>
<dbReference type="Pfam" id="PF08282">
    <property type="entry name" value="Hydrolase_3"/>
    <property type="match status" value="1"/>
</dbReference>
<dbReference type="Gene3D" id="3.40.50.1000">
    <property type="entry name" value="HAD superfamily/HAD-like"/>
    <property type="match status" value="1"/>
</dbReference>
<organism evidence="1 2">
    <name type="scientific">Marinilactibacillus piezotolerans</name>
    <dbReference type="NCBI Taxonomy" id="258723"/>
    <lineage>
        <taxon>Bacteria</taxon>
        <taxon>Bacillati</taxon>
        <taxon>Bacillota</taxon>
        <taxon>Bacilli</taxon>
        <taxon>Lactobacillales</taxon>
        <taxon>Carnobacteriaceae</taxon>
        <taxon>Marinilactibacillus</taxon>
    </lineage>
</organism>
<dbReference type="SFLD" id="SFLDS00003">
    <property type="entry name" value="Haloacid_Dehalogenase"/>
    <property type="match status" value="1"/>
</dbReference>
<dbReference type="EMBL" id="FOSJ01000025">
    <property type="protein sequence ID" value="SFK35240.1"/>
    <property type="molecule type" value="Genomic_DNA"/>
</dbReference>
<dbReference type="InterPro" id="IPR023214">
    <property type="entry name" value="HAD_sf"/>
</dbReference>
<dbReference type="NCBIfam" id="TIGR01484">
    <property type="entry name" value="HAD-SF-IIB"/>
    <property type="match status" value="1"/>
</dbReference>
<evidence type="ECO:0000313" key="2">
    <source>
        <dbReference type="Proteomes" id="UP000199589"/>
    </source>
</evidence>
<dbReference type="InterPro" id="IPR036412">
    <property type="entry name" value="HAD-like_sf"/>
</dbReference>
<name>A0A1I3YU03_9LACT</name>
<dbReference type="GO" id="GO:0016791">
    <property type="term" value="F:phosphatase activity"/>
    <property type="evidence" value="ECO:0007669"/>
    <property type="project" value="UniProtKB-ARBA"/>
</dbReference>
<keyword evidence="2" id="KW-1185">Reference proteome</keyword>
<protein>
    <recommendedName>
        <fullName evidence="3">Cof subfamily of IIB subfamily of haloacid dehalogenase superfamily/HAD-superfamily hydrolase, subfamily IIB</fullName>
    </recommendedName>
</protein>
<dbReference type="OrthoDB" id="9806027at2"/>
<evidence type="ECO:0008006" key="3">
    <source>
        <dbReference type="Google" id="ProtNLM"/>
    </source>
</evidence>
<dbReference type="PANTHER" id="PTHR10000:SF55">
    <property type="entry name" value="5-AMINO-6-(5-PHOSPHO-D-RIBITYLAMINO)URACIL PHOSPHATASE YCSE"/>
    <property type="match status" value="1"/>
</dbReference>
<dbReference type="SFLD" id="SFLDG01144">
    <property type="entry name" value="C2.B.4:_PGP_Like"/>
    <property type="match status" value="1"/>
</dbReference>
<proteinExistence type="predicted"/>
<dbReference type="Gene3D" id="3.30.1240.10">
    <property type="match status" value="1"/>
</dbReference>
<dbReference type="InterPro" id="IPR006379">
    <property type="entry name" value="HAD-SF_hydro_IIB"/>
</dbReference>
<dbReference type="SUPFAM" id="SSF56784">
    <property type="entry name" value="HAD-like"/>
    <property type="match status" value="1"/>
</dbReference>
<reference evidence="2" key="1">
    <citation type="submission" date="2016-10" db="EMBL/GenBank/DDBJ databases">
        <authorList>
            <person name="Varghese N."/>
            <person name="Submissions S."/>
        </authorList>
    </citation>
    <scope>NUCLEOTIDE SEQUENCE [LARGE SCALE GENOMIC DNA]</scope>
    <source>
        <strain evidence="2">DSM 16108</strain>
    </source>
</reference>
<accession>A0A1I3YU03</accession>
<dbReference type="CDD" id="cd07516">
    <property type="entry name" value="HAD_Pase"/>
    <property type="match status" value="1"/>
</dbReference>
<gene>
    <name evidence="1" type="ORF">SAMN04488569_102517</name>
</gene>
<dbReference type="NCBIfam" id="TIGR00099">
    <property type="entry name" value="Cof-subfamily"/>
    <property type="match status" value="1"/>
</dbReference>
<evidence type="ECO:0000313" key="1">
    <source>
        <dbReference type="EMBL" id="SFK35240.1"/>
    </source>
</evidence>
<dbReference type="STRING" id="258723.GCA_900169305_01215"/>
<dbReference type="Proteomes" id="UP000199589">
    <property type="component" value="Unassembled WGS sequence"/>
</dbReference>
<dbReference type="AlphaFoldDB" id="A0A1I3YU03"/>
<dbReference type="RefSeq" id="WP_091897718.1">
    <property type="nucleotide sequence ID" value="NZ_FOSJ01000025.1"/>
</dbReference>
<dbReference type="SFLD" id="SFLDG01140">
    <property type="entry name" value="C2.B:_Phosphomannomutase_and_P"/>
    <property type="match status" value="1"/>
</dbReference>
<dbReference type="GO" id="GO:0005829">
    <property type="term" value="C:cytosol"/>
    <property type="evidence" value="ECO:0007669"/>
    <property type="project" value="TreeGrafter"/>
</dbReference>
<dbReference type="PANTHER" id="PTHR10000">
    <property type="entry name" value="PHOSPHOSERINE PHOSPHATASE"/>
    <property type="match status" value="1"/>
</dbReference>
<dbReference type="GO" id="GO:0000287">
    <property type="term" value="F:magnesium ion binding"/>
    <property type="evidence" value="ECO:0007669"/>
    <property type="project" value="TreeGrafter"/>
</dbReference>